<protein>
    <submittedName>
        <fullName evidence="3">Alpha/beta hydrolase</fullName>
    </submittedName>
</protein>
<dbReference type="InterPro" id="IPR029058">
    <property type="entry name" value="AB_hydrolase_fold"/>
</dbReference>
<evidence type="ECO:0000259" key="2">
    <source>
        <dbReference type="Pfam" id="PF00561"/>
    </source>
</evidence>
<dbReference type="GO" id="GO:0016020">
    <property type="term" value="C:membrane"/>
    <property type="evidence" value="ECO:0007669"/>
    <property type="project" value="TreeGrafter"/>
</dbReference>
<dbReference type="Pfam" id="PF00561">
    <property type="entry name" value="Abhydrolase_1"/>
    <property type="match status" value="1"/>
</dbReference>
<name>A0A6M0Q3T0_9BACI</name>
<dbReference type="GO" id="GO:0016787">
    <property type="term" value="F:hydrolase activity"/>
    <property type="evidence" value="ECO:0007669"/>
    <property type="project" value="UniProtKB-KW"/>
</dbReference>
<dbReference type="Proteomes" id="UP000481043">
    <property type="component" value="Unassembled WGS sequence"/>
</dbReference>
<reference evidence="3 4" key="1">
    <citation type="submission" date="2020-02" db="EMBL/GenBank/DDBJ databases">
        <title>Bacillus aquiflavi sp. nov., isolated from yellow water of strong flavor Chinese baijiu in Yibin region of China.</title>
        <authorList>
            <person name="Xie J."/>
        </authorList>
    </citation>
    <scope>NUCLEOTIDE SEQUENCE [LARGE SCALE GENOMIC DNA]</scope>
    <source>
        <strain evidence="3 4">SA4</strain>
    </source>
</reference>
<dbReference type="InterPro" id="IPR000073">
    <property type="entry name" value="AB_hydrolase_1"/>
</dbReference>
<proteinExistence type="predicted"/>
<dbReference type="PANTHER" id="PTHR43798:SF31">
    <property type="entry name" value="AB HYDROLASE SUPERFAMILY PROTEIN YCLE"/>
    <property type="match status" value="1"/>
</dbReference>
<dbReference type="PANTHER" id="PTHR43798">
    <property type="entry name" value="MONOACYLGLYCEROL LIPASE"/>
    <property type="match status" value="1"/>
</dbReference>
<keyword evidence="4" id="KW-1185">Reference proteome</keyword>
<feature type="domain" description="AB hydrolase-1" evidence="2">
    <location>
        <begin position="21"/>
        <end position="234"/>
    </location>
</feature>
<keyword evidence="1 3" id="KW-0378">Hydrolase</keyword>
<dbReference type="PRINTS" id="PR00111">
    <property type="entry name" value="ABHYDROLASE"/>
</dbReference>
<organism evidence="3 4">
    <name type="scientific">Bacillus mesophilus</name>
    <dbReference type="NCBI Taxonomy" id="1808955"/>
    <lineage>
        <taxon>Bacteria</taxon>
        <taxon>Bacillati</taxon>
        <taxon>Bacillota</taxon>
        <taxon>Bacilli</taxon>
        <taxon>Bacillales</taxon>
        <taxon>Bacillaceae</taxon>
        <taxon>Bacillus</taxon>
    </lineage>
</organism>
<evidence type="ECO:0000256" key="1">
    <source>
        <dbReference type="ARBA" id="ARBA00022801"/>
    </source>
</evidence>
<evidence type="ECO:0000313" key="3">
    <source>
        <dbReference type="EMBL" id="NEY71066.1"/>
    </source>
</evidence>
<dbReference type="EMBL" id="JAAIWM010000001">
    <property type="protein sequence ID" value="NEY71066.1"/>
    <property type="molecule type" value="Genomic_DNA"/>
</dbReference>
<comment type="caution">
    <text evidence="3">The sequence shown here is derived from an EMBL/GenBank/DDBJ whole genome shotgun (WGS) entry which is preliminary data.</text>
</comment>
<accession>A0A6M0Q3T0</accession>
<gene>
    <name evidence="3" type="ORF">G4D63_04845</name>
</gene>
<dbReference type="Gene3D" id="3.40.50.1820">
    <property type="entry name" value="alpha/beta hydrolase"/>
    <property type="match status" value="1"/>
</dbReference>
<sequence length="261" mass="29650">MPMLNIDGTTINFTVKGEGIPLVFIHPPTLTSVNFQYQLEELSQYFKVITFDIRGHGKSSYSSTPITYQLIVEDIKRILDHLEIDKAFVCGYSTGGSIVLEFLLTSHHRAFGGVIISGMSEVRDNYLKNKISLGVKLAKAGLVPVLALGISKSNSTNFKLFKKMFTDAKQGDSRNIEQYYACSLHYNCTNRLKNINLPTILIYGKKDEPFHPYAKILHEQLPNNELKFIENVDHRVPTKAANELHTLIRQFVNKHHHVRSF</sequence>
<dbReference type="InterPro" id="IPR050266">
    <property type="entry name" value="AB_hydrolase_sf"/>
</dbReference>
<dbReference type="SUPFAM" id="SSF53474">
    <property type="entry name" value="alpha/beta-Hydrolases"/>
    <property type="match status" value="1"/>
</dbReference>
<dbReference type="RefSeq" id="WP_163178216.1">
    <property type="nucleotide sequence ID" value="NZ_JAAIWM010000001.1"/>
</dbReference>
<dbReference type="AlphaFoldDB" id="A0A6M0Q3T0"/>
<evidence type="ECO:0000313" key="4">
    <source>
        <dbReference type="Proteomes" id="UP000481043"/>
    </source>
</evidence>